<dbReference type="AlphaFoldDB" id="A0A127EHM5"/>
<protein>
    <submittedName>
        <fullName evidence="1">Uncharacterized protein</fullName>
    </submittedName>
</protein>
<dbReference type="InterPro" id="IPR003615">
    <property type="entry name" value="HNH_nuc"/>
</dbReference>
<dbReference type="EMBL" id="CP010994">
    <property type="protein sequence ID" value="AMN35438.1"/>
    <property type="molecule type" value="Genomic_DNA"/>
</dbReference>
<name>A0A127EHM5_CLOPF</name>
<dbReference type="CDD" id="cd00085">
    <property type="entry name" value="HNHc"/>
    <property type="match status" value="1"/>
</dbReference>
<dbReference type="RefSeq" id="WP_061427533.1">
    <property type="nucleotide sequence ID" value="NZ_CATNZO010000001.1"/>
</dbReference>
<sequence>MRYCKLCGSTENIQAHHIVSRKQQPALIRCKHNLIDLCANCHVLAPNAVHNNGFKELKKLRLEKQREYYKLFELKYYPKDIIKELLGISQKDVDMLLKPVKNVAGFYEREDIIRACMGGKILIDVGDIL</sequence>
<dbReference type="OrthoDB" id="1936077at2"/>
<evidence type="ECO:0000313" key="1">
    <source>
        <dbReference type="EMBL" id="AMN35438.1"/>
    </source>
</evidence>
<gene>
    <name evidence="1" type="ORF">JFP838_06615</name>
</gene>
<accession>A0A127EHM5</accession>
<dbReference type="PATRIC" id="fig|1502.177.peg.1344"/>
<dbReference type="Proteomes" id="UP000070260">
    <property type="component" value="Chromosome"/>
</dbReference>
<proteinExistence type="predicted"/>
<organism evidence="1 2">
    <name type="scientific">Clostridium perfringens</name>
    <dbReference type="NCBI Taxonomy" id="1502"/>
    <lineage>
        <taxon>Bacteria</taxon>
        <taxon>Bacillati</taxon>
        <taxon>Bacillota</taxon>
        <taxon>Clostridia</taxon>
        <taxon>Eubacteriales</taxon>
        <taxon>Clostridiaceae</taxon>
        <taxon>Clostridium</taxon>
    </lineage>
</organism>
<evidence type="ECO:0000313" key="2">
    <source>
        <dbReference type="Proteomes" id="UP000070260"/>
    </source>
</evidence>
<reference evidence="1 2" key="1">
    <citation type="journal article" date="2016" name="PLoS ONE">
        <title>Plasmid Characterization and Chromosome Analysis of Two netF+ Clostridium perfringens Isolates Associated with Foal and Canine Necrotizing Enteritis.</title>
        <authorList>
            <person name="Mehdizadeh Gohari I."/>
            <person name="Kropinski A.M."/>
            <person name="Weese S.J."/>
            <person name="Parreira V.R."/>
            <person name="Whitehead A.E."/>
            <person name="Boerlin P."/>
            <person name="Prescott J.F."/>
        </authorList>
    </citation>
    <scope>NUCLEOTIDE SEQUENCE [LARGE SCALE GENOMIC DNA]</scope>
    <source>
        <strain evidence="1 2">JP838</strain>
    </source>
</reference>